<accession>A0ACC3ACF2</accession>
<dbReference type="Proteomes" id="UP001172386">
    <property type="component" value="Unassembled WGS sequence"/>
</dbReference>
<gene>
    <name evidence="1" type="ORF">H2198_003105</name>
</gene>
<protein>
    <submittedName>
        <fullName evidence="1">Uncharacterized protein</fullName>
    </submittedName>
</protein>
<organism evidence="1 2">
    <name type="scientific">Neophaeococcomyces mojaviensis</name>
    <dbReference type="NCBI Taxonomy" id="3383035"/>
    <lineage>
        <taxon>Eukaryota</taxon>
        <taxon>Fungi</taxon>
        <taxon>Dikarya</taxon>
        <taxon>Ascomycota</taxon>
        <taxon>Pezizomycotina</taxon>
        <taxon>Eurotiomycetes</taxon>
        <taxon>Chaetothyriomycetidae</taxon>
        <taxon>Chaetothyriales</taxon>
        <taxon>Chaetothyriales incertae sedis</taxon>
        <taxon>Neophaeococcomyces</taxon>
    </lineage>
</organism>
<proteinExistence type="predicted"/>
<reference evidence="1" key="1">
    <citation type="submission" date="2022-10" db="EMBL/GenBank/DDBJ databases">
        <title>Culturing micro-colonial fungi from biological soil crusts in the Mojave desert and describing Neophaeococcomyces mojavensis, and introducing the new genera and species Taxawa tesnikishii.</title>
        <authorList>
            <person name="Kurbessoian T."/>
            <person name="Stajich J.E."/>
        </authorList>
    </citation>
    <scope>NUCLEOTIDE SEQUENCE</scope>
    <source>
        <strain evidence="1">JES_112</strain>
    </source>
</reference>
<name>A0ACC3ACF2_9EURO</name>
<dbReference type="EMBL" id="JAPDRQ010000039">
    <property type="protein sequence ID" value="KAJ9659529.1"/>
    <property type="molecule type" value="Genomic_DNA"/>
</dbReference>
<sequence>MSILGFSELFSPSIKEIRAIPGLYISNRLAASSLDILRQYGITHILSVLNEYDLVRPSNNDDEGWTDFEARVMRKQVGVEDSPTEDILVHLAGVCEWIDKALKTSAGGGESNSGAKVLVHCRQGISRSGAVVVGYLMRRFEVGYDEALAMARESRDLITPNVGFEEQLRVWEQCGYDVYLPDLSEKAGDGEVPVGTGGRKEKAAYKLWKKEQQSRIAGADGVERVRISAVGHMAAEFGARRMALKARDEGRGQVVRTERKGADGSGGRSGDAPEGVGMDVDKTGEQRERARAQWKKIRERTDM</sequence>
<evidence type="ECO:0000313" key="2">
    <source>
        <dbReference type="Proteomes" id="UP001172386"/>
    </source>
</evidence>
<comment type="caution">
    <text evidence="1">The sequence shown here is derived from an EMBL/GenBank/DDBJ whole genome shotgun (WGS) entry which is preliminary data.</text>
</comment>
<evidence type="ECO:0000313" key="1">
    <source>
        <dbReference type="EMBL" id="KAJ9659529.1"/>
    </source>
</evidence>
<keyword evidence="2" id="KW-1185">Reference proteome</keyword>